<comment type="caution">
    <text evidence="1">The sequence shown here is derived from an EMBL/GenBank/DDBJ whole genome shotgun (WGS) entry which is preliminary data.</text>
</comment>
<reference evidence="2" key="1">
    <citation type="journal article" date="2022" name="Mol. Ecol. Resour.">
        <title>The genomes of chicory, endive, great burdock and yacon provide insights into Asteraceae palaeo-polyploidization history and plant inulin production.</title>
        <authorList>
            <person name="Fan W."/>
            <person name="Wang S."/>
            <person name="Wang H."/>
            <person name="Wang A."/>
            <person name="Jiang F."/>
            <person name="Liu H."/>
            <person name="Zhao H."/>
            <person name="Xu D."/>
            <person name="Zhang Y."/>
        </authorList>
    </citation>
    <scope>NUCLEOTIDE SEQUENCE [LARGE SCALE GENOMIC DNA]</scope>
    <source>
        <strain evidence="2">cv. Niubang</strain>
    </source>
</reference>
<reference evidence="1 2" key="2">
    <citation type="journal article" date="2022" name="Mol. Ecol. Resour.">
        <title>The genomes of chicory, endive, great burdock and yacon provide insights into Asteraceae paleo-polyploidization history and plant inulin production.</title>
        <authorList>
            <person name="Fan W."/>
            <person name="Wang S."/>
            <person name="Wang H."/>
            <person name="Wang A."/>
            <person name="Jiang F."/>
            <person name="Liu H."/>
            <person name="Zhao H."/>
            <person name="Xu D."/>
            <person name="Zhang Y."/>
        </authorList>
    </citation>
    <scope>NUCLEOTIDE SEQUENCE [LARGE SCALE GENOMIC DNA]</scope>
    <source>
        <strain evidence="2">cv. Niubang</strain>
    </source>
</reference>
<accession>A0ACB9CJP5</accession>
<organism evidence="1 2">
    <name type="scientific">Arctium lappa</name>
    <name type="common">Greater burdock</name>
    <name type="synonym">Lappa major</name>
    <dbReference type="NCBI Taxonomy" id="4217"/>
    <lineage>
        <taxon>Eukaryota</taxon>
        <taxon>Viridiplantae</taxon>
        <taxon>Streptophyta</taxon>
        <taxon>Embryophyta</taxon>
        <taxon>Tracheophyta</taxon>
        <taxon>Spermatophyta</taxon>
        <taxon>Magnoliopsida</taxon>
        <taxon>eudicotyledons</taxon>
        <taxon>Gunneridae</taxon>
        <taxon>Pentapetalae</taxon>
        <taxon>asterids</taxon>
        <taxon>campanulids</taxon>
        <taxon>Asterales</taxon>
        <taxon>Asteraceae</taxon>
        <taxon>Carduoideae</taxon>
        <taxon>Cardueae</taxon>
        <taxon>Arctiinae</taxon>
        <taxon>Arctium</taxon>
    </lineage>
</organism>
<evidence type="ECO:0000313" key="1">
    <source>
        <dbReference type="EMBL" id="KAI3734473.1"/>
    </source>
</evidence>
<sequence>MGLKVLSALDVAKTQYYHFKAIIIAGMGLFTDSYDLFCIPPIMTLIGRIYYPKFDKDVLETKWFEVPAVITSTMIGVALMGAVIGQIVFGRLGDRVGRRHVYGVSLVMMVLGSIGCGFSLTTLTPLVFVSLGFFRFLLGMGIGGDYPLSATIMSEFANKRTRGAFIAGVFSMQGFGILLSSLVTMTVCTIFKAVVDNLPTPSTEVLASETFAHVPPVSDLAWRIILMIGAIPASMTYYWRMKMPETARFTALVEKNTLQAAKDMEKVMNVSLSQIREDVDTMNTPNTRAAFSNTYRFFSREFLRRHGRDLVAASTNWFLLDIVFYSLNLFQHHAFKHLMKKKNEINLFDDALQVAKFQAIVAASATIPGYFATVYLIDYVGRVKIQAMGFFFMAISLFMIAGVNKGNWGSDATVGFMILYGLTFFFSNFGPNTTTFIVPAELFPARFRATCHGISGAVGKVGAIIGTVGFLWASRDPPTGLGVSHTLTVMGGVCVLGFFVTYFFTRETMGRSLEENENVDELTGVCFVRFWPNKLWAKRTQQTTVN</sequence>
<name>A0ACB9CJP5_ARCLA</name>
<gene>
    <name evidence="1" type="ORF">L6452_13943</name>
</gene>
<proteinExistence type="predicted"/>
<dbReference type="EMBL" id="CM042050">
    <property type="protein sequence ID" value="KAI3734473.1"/>
    <property type="molecule type" value="Genomic_DNA"/>
</dbReference>
<evidence type="ECO:0000313" key="2">
    <source>
        <dbReference type="Proteomes" id="UP001055879"/>
    </source>
</evidence>
<protein>
    <submittedName>
        <fullName evidence="1">Uncharacterized protein</fullName>
    </submittedName>
</protein>
<dbReference type="Proteomes" id="UP001055879">
    <property type="component" value="Linkage Group LG04"/>
</dbReference>
<keyword evidence="2" id="KW-1185">Reference proteome</keyword>